<evidence type="ECO:0000313" key="8">
    <source>
        <dbReference type="EMBL" id="KAK9717334.1"/>
    </source>
</evidence>
<evidence type="ECO:0000256" key="5">
    <source>
        <dbReference type="ARBA" id="ARBA00038966"/>
    </source>
</evidence>
<proteinExistence type="inferred from homology"/>
<keyword evidence="7" id="KW-0460">Magnesium</keyword>
<dbReference type="InterPro" id="IPR037171">
    <property type="entry name" value="NagB/RpiA_transferase-like"/>
</dbReference>
<dbReference type="FunFam" id="3.40.50.10420:FF:000007">
    <property type="entry name" value="5-formyltetrahydrofolate cyclo-ligase"/>
    <property type="match status" value="1"/>
</dbReference>
<keyword evidence="2 6" id="KW-0547">Nucleotide-binding</keyword>
<evidence type="ECO:0000256" key="4">
    <source>
        <dbReference type="ARBA" id="ARBA00036539"/>
    </source>
</evidence>
<evidence type="ECO:0000256" key="6">
    <source>
        <dbReference type="PIRSR" id="PIRSR006806-1"/>
    </source>
</evidence>
<dbReference type="Proteomes" id="UP001458880">
    <property type="component" value="Unassembled WGS sequence"/>
</dbReference>
<accession>A0AAW1KGQ2</accession>
<feature type="binding site" evidence="6">
    <location>
        <begin position="141"/>
        <end position="149"/>
    </location>
    <ligand>
        <name>ATP</name>
        <dbReference type="ChEBI" id="CHEBI:30616"/>
    </ligand>
</feature>
<evidence type="ECO:0000256" key="1">
    <source>
        <dbReference type="ARBA" id="ARBA00010638"/>
    </source>
</evidence>
<dbReference type="AlphaFoldDB" id="A0AAW1KGQ2"/>
<comment type="catalytic activity">
    <reaction evidence="4 7">
        <text>(6S)-5-formyl-5,6,7,8-tetrahydrofolate + ATP = (6R)-5,10-methenyltetrahydrofolate + ADP + phosphate</text>
        <dbReference type="Rhea" id="RHEA:10488"/>
        <dbReference type="ChEBI" id="CHEBI:30616"/>
        <dbReference type="ChEBI" id="CHEBI:43474"/>
        <dbReference type="ChEBI" id="CHEBI:57455"/>
        <dbReference type="ChEBI" id="CHEBI:57457"/>
        <dbReference type="ChEBI" id="CHEBI:456216"/>
        <dbReference type="EC" id="6.3.3.2"/>
    </reaction>
</comment>
<organism evidence="8 9">
    <name type="scientific">Popillia japonica</name>
    <name type="common">Japanese beetle</name>
    <dbReference type="NCBI Taxonomy" id="7064"/>
    <lineage>
        <taxon>Eukaryota</taxon>
        <taxon>Metazoa</taxon>
        <taxon>Ecdysozoa</taxon>
        <taxon>Arthropoda</taxon>
        <taxon>Hexapoda</taxon>
        <taxon>Insecta</taxon>
        <taxon>Pterygota</taxon>
        <taxon>Neoptera</taxon>
        <taxon>Endopterygota</taxon>
        <taxon>Coleoptera</taxon>
        <taxon>Polyphaga</taxon>
        <taxon>Scarabaeiformia</taxon>
        <taxon>Scarabaeidae</taxon>
        <taxon>Rutelinae</taxon>
        <taxon>Popillia</taxon>
    </lineage>
</organism>
<sequence>MSSIKASKDALRKEIGARIQQLGNEEKTLQSNKVVQKLFALPAFRNSNRISVYLSTENEINTENIVREIFALNKKCYVPRYNRQVMEMVRLNDMKDWENLPLTKWKIKQPLLSERRENATDTGGLDLIIIPGVAFTRDGKRLGHGAGYYDKYQTDLFQKHSLRPTTIGVAFKEQILDDVPVQDNDVALDIVLFAD</sequence>
<dbReference type="EC" id="6.3.3.2" evidence="5 7"/>
<feature type="binding site" evidence="6">
    <location>
        <position position="59"/>
    </location>
    <ligand>
        <name>substrate</name>
    </ligand>
</feature>
<dbReference type="GO" id="GO:0005739">
    <property type="term" value="C:mitochondrion"/>
    <property type="evidence" value="ECO:0007669"/>
    <property type="project" value="TreeGrafter"/>
</dbReference>
<dbReference type="GO" id="GO:0009396">
    <property type="term" value="P:folic acid-containing compound biosynthetic process"/>
    <property type="evidence" value="ECO:0007669"/>
    <property type="project" value="TreeGrafter"/>
</dbReference>
<dbReference type="PANTHER" id="PTHR23407">
    <property type="entry name" value="ATPASE INHIBITOR/5-FORMYLTETRAHYDROFOLATE CYCLO-LIGASE"/>
    <property type="match status" value="1"/>
</dbReference>
<name>A0AAW1KGQ2_POPJA</name>
<dbReference type="PANTHER" id="PTHR23407:SF1">
    <property type="entry name" value="5-FORMYLTETRAHYDROFOLATE CYCLO-LIGASE"/>
    <property type="match status" value="1"/>
</dbReference>
<keyword evidence="3 6" id="KW-0067">ATP-binding</keyword>
<dbReference type="GO" id="GO:0035999">
    <property type="term" value="P:tetrahydrofolate interconversion"/>
    <property type="evidence" value="ECO:0007669"/>
    <property type="project" value="TreeGrafter"/>
</dbReference>
<dbReference type="PIRSF" id="PIRSF006806">
    <property type="entry name" value="FTHF_cligase"/>
    <property type="match status" value="1"/>
</dbReference>
<comment type="caution">
    <text evidence="8">The sequence shown here is derived from an EMBL/GenBank/DDBJ whole genome shotgun (WGS) entry which is preliminary data.</text>
</comment>
<dbReference type="GO" id="GO:0030272">
    <property type="term" value="F:5-formyltetrahydrofolate cyclo-ligase activity"/>
    <property type="evidence" value="ECO:0007669"/>
    <property type="project" value="UniProtKB-EC"/>
</dbReference>
<evidence type="ECO:0000313" key="9">
    <source>
        <dbReference type="Proteomes" id="UP001458880"/>
    </source>
</evidence>
<evidence type="ECO:0000256" key="7">
    <source>
        <dbReference type="RuleBase" id="RU361279"/>
    </source>
</evidence>
<dbReference type="NCBIfam" id="TIGR02727">
    <property type="entry name" value="MTHFS_bact"/>
    <property type="match status" value="1"/>
</dbReference>
<dbReference type="SUPFAM" id="SSF100950">
    <property type="entry name" value="NagB/RpiA/CoA transferase-like"/>
    <property type="match status" value="1"/>
</dbReference>
<dbReference type="InterPro" id="IPR024185">
    <property type="entry name" value="FTHF_cligase-like_sf"/>
</dbReference>
<protein>
    <recommendedName>
        <fullName evidence="5 7">5-formyltetrahydrofolate cyclo-ligase</fullName>
        <ecNumber evidence="5 7">6.3.3.2</ecNumber>
    </recommendedName>
</protein>
<dbReference type="GO" id="GO:0005524">
    <property type="term" value="F:ATP binding"/>
    <property type="evidence" value="ECO:0007669"/>
    <property type="project" value="UniProtKB-KW"/>
</dbReference>
<dbReference type="EMBL" id="JASPKY010000243">
    <property type="protein sequence ID" value="KAK9717334.1"/>
    <property type="molecule type" value="Genomic_DNA"/>
</dbReference>
<feature type="binding site" evidence="6">
    <location>
        <position position="54"/>
    </location>
    <ligand>
        <name>substrate</name>
    </ligand>
</feature>
<dbReference type="InterPro" id="IPR002698">
    <property type="entry name" value="FTHF_cligase"/>
</dbReference>
<evidence type="ECO:0000256" key="3">
    <source>
        <dbReference type="ARBA" id="ARBA00022840"/>
    </source>
</evidence>
<keyword evidence="7" id="KW-0479">Metal-binding</keyword>
<feature type="binding site" evidence="6">
    <location>
        <begin position="8"/>
        <end position="12"/>
    </location>
    <ligand>
        <name>ATP</name>
        <dbReference type="ChEBI" id="CHEBI:30616"/>
    </ligand>
</feature>
<dbReference type="Gene3D" id="3.40.50.10420">
    <property type="entry name" value="NagB/RpiA/CoA transferase-like"/>
    <property type="match status" value="1"/>
</dbReference>
<evidence type="ECO:0000256" key="2">
    <source>
        <dbReference type="ARBA" id="ARBA00022741"/>
    </source>
</evidence>
<comment type="cofactor">
    <cofactor evidence="7">
        <name>Mg(2+)</name>
        <dbReference type="ChEBI" id="CHEBI:18420"/>
    </cofactor>
</comment>
<gene>
    <name evidence="8" type="ORF">QE152_g23786</name>
</gene>
<dbReference type="GO" id="GO:0046872">
    <property type="term" value="F:metal ion binding"/>
    <property type="evidence" value="ECO:0007669"/>
    <property type="project" value="UniProtKB-KW"/>
</dbReference>
<comment type="similarity">
    <text evidence="1 7">Belongs to the 5-formyltetrahydrofolate cyclo-ligase family.</text>
</comment>
<keyword evidence="9" id="KW-1185">Reference proteome</keyword>
<reference evidence="8 9" key="1">
    <citation type="journal article" date="2024" name="BMC Genomics">
        <title>De novo assembly and annotation of Popillia japonica's genome with initial clues to its potential as an invasive pest.</title>
        <authorList>
            <person name="Cucini C."/>
            <person name="Boschi S."/>
            <person name="Funari R."/>
            <person name="Cardaioli E."/>
            <person name="Iannotti N."/>
            <person name="Marturano G."/>
            <person name="Paoli F."/>
            <person name="Bruttini M."/>
            <person name="Carapelli A."/>
            <person name="Frati F."/>
            <person name="Nardi F."/>
        </authorList>
    </citation>
    <scope>NUCLEOTIDE SEQUENCE [LARGE SCALE GENOMIC DNA]</scope>
    <source>
        <strain evidence="8">DMR45628</strain>
    </source>
</reference>
<dbReference type="Pfam" id="PF01812">
    <property type="entry name" value="5-FTHF_cyc-lig"/>
    <property type="match status" value="1"/>
</dbReference>